<evidence type="ECO:0000313" key="2">
    <source>
        <dbReference type="EMBL" id="HGQ36780.1"/>
    </source>
</evidence>
<dbReference type="EMBL" id="DTCK01000048">
    <property type="protein sequence ID" value="HGQ36780.1"/>
    <property type="molecule type" value="Genomic_DNA"/>
</dbReference>
<keyword evidence="1" id="KW-0472">Membrane</keyword>
<feature type="transmembrane region" description="Helical" evidence="1">
    <location>
        <begin position="12"/>
        <end position="32"/>
    </location>
</feature>
<sequence length="333" mass="38606">MVSVNLIIPKILFITSVMFLALGGALGFIAFATEPYYTKELTLYSYTKNSEITIALLLKPNNIYEKTTVILTPTNSTYLNLVEGININYMFKVAEGVLIEDYSLIISLSHPDGWSKNYFSITDKINSSIYRRSISINISEIIMYMENICKQISEKITQFDIVIEVSIRGYVKTSNHSISDQLLHRVEVRIDLLINRIFVRGDLIQNARTDEKSNIQEINYFLDFPITFMRTFSLVIASTGSIEFIAYILMRIKTKNVDVIKGFEFKYRELIAESKDIIELTEDNINNVYVSSLEELVKIARLLEKPIIKTYKNNLMYYVVTDKDLRYIFELRR</sequence>
<evidence type="ECO:0000313" key="3">
    <source>
        <dbReference type="EMBL" id="HGQ65080.1"/>
    </source>
</evidence>
<protein>
    <recommendedName>
        <fullName evidence="4">DUF5305 domain-containing protein</fullName>
    </recommendedName>
</protein>
<keyword evidence="1" id="KW-1133">Transmembrane helix</keyword>
<dbReference type="AlphaFoldDB" id="A0A7C4JKS9"/>
<proteinExistence type="predicted"/>
<organism evidence="3">
    <name type="scientific">Ignisphaera aggregans</name>
    <dbReference type="NCBI Taxonomy" id="334771"/>
    <lineage>
        <taxon>Archaea</taxon>
        <taxon>Thermoproteota</taxon>
        <taxon>Thermoprotei</taxon>
        <taxon>Desulfurococcales</taxon>
        <taxon>Desulfurococcaceae</taxon>
        <taxon>Ignisphaera</taxon>
    </lineage>
</organism>
<evidence type="ECO:0008006" key="4">
    <source>
        <dbReference type="Google" id="ProtNLM"/>
    </source>
</evidence>
<comment type="caution">
    <text evidence="3">The sequence shown here is derived from an EMBL/GenBank/DDBJ whole genome shotgun (WGS) entry which is preliminary data.</text>
</comment>
<feature type="transmembrane region" description="Helical" evidence="1">
    <location>
        <begin position="228"/>
        <end position="250"/>
    </location>
</feature>
<dbReference type="EMBL" id="DTBD01000069">
    <property type="protein sequence ID" value="HGQ65080.1"/>
    <property type="molecule type" value="Genomic_DNA"/>
</dbReference>
<reference evidence="3" key="1">
    <citation type="journal article" date="2020" name="mSystems">
        <title>Genome- and Community-Level Interaction Insights into Carbon Utilization and Element Cycling Functions of Hydrothermarchaeota in Hydrothermal Sediment.</title>
        <authorList>
            <person name="Zhou Z."/>
            <person name="Liu Y."/>
            <person name="Xu W."/>
            <person name="Pan J."/>
            <person name="Luo Z.H."/>
            <person name="Li M."/>
        </authorList>
    </citation>
    <scope>NUCLEOTIDE SEQUENCE [LARGE SCALE GENOMIC DNA]</scope>
    <source>
        <strain evidence="3">SpSt-637</strain>
        <strain evidence="2">SpSt-667</strain>
    </source>
</reference>
<accession>A0A7C4JKS9</accession>
<keyword evidence="1" id="KW-0812">Transmembrane</keyword>
<evidence type="ECO:0000256" key="1">
    <source>
        <dbReference type="SAM" id="Phobius"/>
    </source>
</evidence>
<name>A0A7C4JKS9_9CREN</name>
<gene>
    <name evidence="3" type="ORF">ENU08_07545</name>
    <name evidence="2" type="ORF">ENU41_08940</name>
</gene>